<feature type="compositionally biased region" description="Polar residues" evidence="1">
    <location>
        <begin position="75"/>
        <end position="84"/>
    </location>
</feature>
<feature type="region of interest" description="Disordered" evidence="1">
    <location>
        <begin position="65"/>
        <end position="102"/>
    </location>
</feature>
<dbReference type="Proteomes" id="UP000643279">
    <property type="component" value="Unassembled WGS sequence"/>
</dbReference>
<evidence type="ECO:0000313" key="3">
    <source>
        <dbReference type="Proteomes" id="UP000643279"/>
    </source>
</evidence>
<accession>A0ABQ2AZI2</accession>
<comment type="caution">
    <text evidence="2">The sequence shown here is derived from an EMBL/GenBank/DDBJ whole genome shotgun (WGS) entry which is preliminary data.</text>
</comment>
<evidence type="ECO:0000256" key="1">
    <source>
        <dbReference type="SAM" id="MobiDB-lite"/>
    </source>
</evidence>
<evidence type="ECO:0000313" key="2">
    <source>
        <dbReference type="EMBL" id="GGI03222.1"/>
    </source>
</evidence>
<organism evidence="2 3">
    <name type="scientific">Arthrobacter liuii</name>
    <dbReference type="NCBI Taxonomy" id="1476996"/>
    <lineage>
        <taxon>Bacteria</taxon>
        <taxon>Bacillati</taxon>
        <taxon>Actinomycetota</taxon>
        <taxon>Actinomycetes</taxon>
        <taxon>Micrococcales</taxon>
        <taxon>Micrococcaceae</taxon>
        <taxon>Arthrobacter</taxon>
    </lineage>
</organism>
<name>A0ABQ2AZI2_9MICC</name>
<sequence length="325" mass="31401">MDRTTLNIAPALRLLLVGGLFAMCWIIFGAGSAHASPAPPPGESPHTADGLVTSLTAPVKPLITAVQPRTEPGPQRTTTPSTVQGPAKAAQPVGGTAPAAAPVRQPSAPVAQFVAGTAQPLLAPVTDLADAVVAPGTAPVAQPVAGTAQPLLAPVTGLAGSVLSPVDAVTRPVTGLITGTTTAAVTGPISGIPSGAPPATATTAVAPVTANTSLRGADPSATVHSPLPTGIADVIAPRGGASMDEGGASPQSPIRLPGGLVPATALVYSPVSGSAGASGPTGAGGQAAADLSYRFILPMTQGGDGSLFSFVLPGPTTQDPGFSPD</sequence>
<keyword evidence="3" id="KW-1185">Reference proteome</keyword>
<dbReference type="RefSeq" id="WP_188573867.1">
    <property type="nucleotide sequence ID" value="NZ_BMFW01000065.1"/>
</dbReference>
<reference evidence="3" key="1">
    <citation type="journal article" date="2019" name="Int. J. Syst. Evol. Microbiol.">
        <title>The Global Catalogue of Microorganisms (GCM) 10K type strain sequencing project: providing services to taxonomists for standard genome sequencing and annotation.</title>
        <authorList>
            <consortium name="The Broad Institute Genomics Platform"/>
            <consortium name="The Broad Institute Genome Sequencing Center for Infectious Disease"/>
            <person name="Wu L."/>
            <person name="Ma J."/>
        </authorList>
    </citation>
    <scope>NUCLEOTIDE SEQUENCE [LARGE SCALE GENOMIC DNA]</scope>
    <source>
        <strain evidence="3">CGMCC 1.12778</strain>
    </source>
</reference>
<dbReference type="EMBL" id="BMFW01000065">
    <property type="protein sequence ID" value="GGI03222.1"/>
    <property type="molecule type" value="Genomic_DNA"/>
</dbReference>
<protein>
    <submittedName>
        <fullName evidence="2">Uncharacterized protein</fullName>
    </submittedName>
</protein>
<proteinExistence type="predicted"/>
<gene>
    <name evidence="2" type="ORF">GCM10007170_46700</name>
</gene>
<feature type="compositionally biased region" description="Low complexity" evidence="1">
    <location>
        <begin position="89"/>
        <end position="102"/>
    </location>
</feature>